<name>A0A812BFW6_ACAPH</name>
<keyword evidence="11 13" id="KW-0175">Coiled coil</keyword>
<sequence length="346" mass="39678">MDVTNVFKATVKALKSRRKKDIASNNNNVDLKHPLVKQSSQKEDFDTKAKNVMQNISKLKEFLLLHRKEYVSAGSHLLNGSKMEDAERDQIDQDSEKIIKACQETIKHLKQEASAQKVLPQVRQHRDSVFLLIEAYLKSVCKMYSEQRAVRVKRVVDRKRISRLEPELRFRGSIKKNATDDPLSQKISTTTKVVEGESESERDIAKVSTNIKSTDTVKKASKSQSWEATSSTDEDDELSTEEAQMFEQENQALVEEMNSLMSEVKEIEGKVVEVSRLQEIFAEKVWDQEKEIDQISHVVAGTSENIISGNEQIREAMKNNAGFRVWILFFIVVCTFALLFLDWYNN</sequence>
<evidence type="ECO:0000256" key="9">
    <source>
        <dbReference type="ARBA" id="ARBA00022927"/>
    </source>
</evidence>
<evidence type="ECO:0000256" key="10">
    <source>
        <dbReference type="ARBA" id="ARBA00022989"/>
    </source>
</evidence>
<keyword evidence="9" id="KW-0653">Protein transport</keyword>
<evidence type="ECO:0000256" key="11">
    <source>
        <dbReference type="ARBA" id="ARBA00023054"/>
    </source>
</evidence>
<proteinExistence type="inferred from homology"/>
<feature type="region of interest" description="Disordered" evidence="14">
    <location>
        <begin position="213"/>
        <end position="243"/>
    </location>
</feature>
<dbReference type="InterPro" id="IPR019529">
    <property type="entry name" value="Syntaxin-18_N"/>
</dbReference>
<evidence type="ECO:0000313" key="18">
    <source>
        <dbReference type="Proteomes" id="UP000597762"/>
    </source>
</evidence>
<evidence type="ECO:0000256" key="5">
    <source>
        <dbReference type="ARBA" id="ARBA00022448"/>
    </source>
</evidence>
<dbReference type="Gene3D" id="1.20.5.110">
    <property type="match status" value="1"/>
</dbReference>
<evidence type="ECO:0000256" key="13">
    <source>
        <dbReference type="SAM" id="Coils"/>
    </source>
</evidence>
<evidence type="ECO:0000256" key="2">
    <source>
        <dbReference type="ARBA" id="ARBA00004163"/>
    </source>
</evidence>
<dbReference type="PANTHER" id="PTHR15959">
    <property type="entry name" value="SYNTAXIN-18"/>
    <property type="match status" value="1"/>
</dbReference>
<comment type="function">
    <text evidence="1">Syntaxin that may be involved in targeting and fusion of Golgi-derived retrograde transport vesicles with the ER.</text>
</comment>
<evidence type="ECO:0000256" key="3">
    <source>
        <dbReference type="ARBA" id="ARBA00009063"/>
    </source>
</evidence>
<feature type="transmembrane region" description="Helical" evidence="15">
    <location>
        <begin position="323"/>
        <end position="344"/>
    </location>
</feature>
<dbReference type="Proteomes" id="UP000597762">
    <property type="component" value="Unassembled WGS sequence"/>
</dbReference>
<organism evidence="17 18">
    <name type="scientific">Acanthosepion pharaonis</name>
    <name type="common">Pharaoh cuttlefish</name>
    <name type="synonym">Sepia pharaonis</name>
    <dbReference type="NCBI Taxonomy" id="158019"/>
    <lineage>
        <taxon>Eukaryota</taxon>
        <taxon>Metazoa</taxon>
        <taxon>Spiralia</taxon>
        <taxon>Lophotrochozoa</taxon>
        <taxon>Mollusca</taxon>
        <taxon>Cephalopoda</taxon>
        <taxon>Coleoidea</taxon>
        <taxon>Decapodiformes</taxon>
        <taxon>Sepiida</taxon>
        <taxon>Sepiina</taxon>
        <taxon>Sepiidae</taxon>
        <taxon>Acanthosepion</taxon>
    </lineage>
</organism>
<evidence type="ECO:0000313" key="17">
    <source>
        <dbReference type="EMBL" id="CAE1228266.1"/>
    </source>
</evidence>
<keyword evidence="6 15" id="KW-0812">Transmembrane</keyword>
<evidence type="ECO:0000259" key="16">
    <source>
        <dbReference type="Pfam" id="PF10496"/>
    </source>
</evidence>
<dbReference type="Pfam" id="PF10496">
    <property type="entry name" value="Syntaxin-18_N"/>
    <property type="match status" value="1"/>
</dbReference>
<evidence type="ECO:0000256" key="4">
    <source>
        <dbReference type="ARBA" id="ARBA00019409"/>
    </source>
</evidence>
<dbReference type="GO" id="GO:0005484">
    <property type="term" value="F:SNAP receptor activity"/>
    <property type="evidence" value="ECO:0007669"/>
    <property type="project" value="InterPro"/>
</dbReference>
<dbReference type="AlphaFoldDB" id="A0A812BFW6"/>
<feature type="coiled-coil region" evidence="13">
    <location>
        <begin position="243"/>
        <end position="270"/>
    </location>
</feature>
<dbReference type="OrthoDB" id="342981at2759"/>
<dbReference type="SUPFAM" id="SSF58038">
    <property type="entry name" value="SNARE fusion complex"/>
    <property type="match status" value="1"/>
</dbReference>
<evidence type="ECO:0000256" key="12">
    <source>
        <dbReference type="ARBA" id="ARBA00023136"/>
    </source>
</evidence>
<evidence type="ECO:0000256" key="1">
    <source>
        <dbReference type="ARBA" id="ARBA00003746"/>
    </source>
</evidence>
<keyword evidence="12 15" id="KW-0472">Membrane</keyword>
<keyword evidence="8" id="KW-0931">ER-Golgi transport</keyword>
<dbReference type="GO" id="GO:0031201">
    <property type="term" value="C:SNARE complex"/>
    <property type="evidence" value="ECO:0007669"/>
    <property type="project" value="TreeGrafter"/>
</dbReference>
<protein>
    <recommendedName>
        <fullName evidence="4">Syntaxin-18</fullName>
    </recommendedName>
</protein>
<comment type="subcellular location">
    <subcellularLocation>
        <location evidence="2">Endoplasmic reticulum membrane</location>
        <topology evidence="2">Single-pass type IV membrane protein</topology>
    </subcellularLocation>
</comment>
<dbReference type="GO" id="GO:0006886">
    <property type="term" value="P:intracellular protein transport"/>
    <property type="evidence" value="ECO:0007669"/>
    <property type="project" value="InterPro"/>
</dbReference>
<keyword evidence="7" id="KW-0256">Endoplasmic reticulum</keyword>
<keyword evidence="18" id="KW-1185">Reference proteome</keyword>
<feature type="domain" description="SNARE-complex protein Syntaxin-18 N-terminal" evidence="16">
    <location>
        <begin position="1"/>
        <end position="91"/>
    </location>
</feature>
<dbReference type="InterPro" id="IPR006012">
    <property type="entry name" value="Syntaxin/epimorphin_CS"/>
</dbReference>
<dbReference type="GO" id="GO:0006890">
    <property type="term" value="P:retrograde vesicle-mediated transport, Golgi to endoplasmic reticulum"/>
    <property type="evidence" value="ECO:0007669"/>
    <property type="project" value="TreeGrafter"/>
</dbReference>
<dbReference type="PROSITE" id="PS00914">
    <property type="entry name" value="SYNTAXIN"/>
    <property type="match status" value="1"/>
</dbReference>
<comment type="similarity">
    <text evidence="3">Belongs to the syntaxin family.</text>
</comment>
<evidence type="ECO:0000256" key="14">
    <source>
        <dbReference type="SAM" id="MobiDB-lite"/>
    </source>
</evidence>
<reference evidence="17" key="1">
    <citation type="submission" date="2021-01" db="EMBL/GenBank/DDBJ databases">
        <authorList>
            <person name="Li R."/>
            <person name="Bekaert M."/>
        </authorList>
    </citation>
    <scope>NUCLEOTIDE SEQUENCE</scope>
    <source>
        <strain evidence="17">Farmed</strain>
    </source>
</reference>
<dbReference type="PANTHER" id="PTHR15959:SF0">
    <property type="entry name" value="SYNTAXIN-18"/>
    <property type="match status" value="1"/>
</dbReference>
<keyword evidence="10 15" id="KW-1133">Transmembrane helix</keyword>
<feature type="region of interest" description="Disordered" evidence="14">
    <location>
        <begin position="179"/>
        <end position="201"/>
    </location>
</feature>
<dbReference type="FunFam" id="1.20.5.110:FF:000015">
    <property type="entry name" value="Syntaxin-18, putative"/>
    <property type="match status" value="1"/>
</dbReference>
<evidence type="ECO:0000256" key="15">
    <source>
        <dbReference type="SAM" id="Phobius"/>
    </source>
</evidence>
<comment type="caution">
    <text evidence="17">The sequence shown here is derived from an EMBL/GenBank/DDBJ whole genome shotgun (WGS) entry which is preliminary data.</text>
</comment>
<dbReference type="EMBL" id="CAHIKZ030000593">
    <property type="protein sequence ID" value="CAE1228266.1"/>
    <property type="molecule type" value="Genomic_DNA"/>
</dbReference>
<dbReference type="GO" id="GO:0005789">
    <property type="term" value="C:endoplasmic reticulum membrane"/>
    <property type="evidence" value="ECO:0007669"/>
    <property type="project" value="UniProtKB-SubCell"/>
</dbReference>
<gene>
    <name evidence="17" type="ORF">SPHA_16738</name>
</gene>
<evidence type="ECO:0000256" key="7">
    <source>
        <dbReference type="ARBA" id="ARBA00022824"/>
    </source>
</evidence>
<evidence type="ECO:0000256" key="8">
    <source>
        <dbReference type="ARBA" id="ARBA00022892"/>
    </source>
</evidence>
<evidence type="ECO:0000256" key="6">
    <source>
        <dbReference type="ARBA" id="ARBA00022692"/>
    </source>
</evidence>
<accession>A0A812BFW6</accession>
<keyword evidence="5" id="KW-0813">Transport</keyword>